<dbReference type="PANTHER" id="PTHR12732:SF0">
    <property type="entry name" value="PCI DOMAIN-CONTAINING PROTEIN 2"/>
    <property type="match status" value="1"/>
</dbReference>
<feature type="domain" description="PCI" evidence="2">
    <location>
        <begin position="317"/>
        <end position="402"/>
    </location>
</feature>
<comment type="similarity">
    <text evidence="1">Belongs to the CSN12 family.</text>
</comment>
<proteinExistence type="inferred from homology"/>
<gene>
    <name evidence="3" type="primary">CSN12</name>
    <name evidence="3" type="ORF">MPSI1_000237</name>
</gene>
<evidence type="ECO:0000256" key="1">
    <source>
        <dbReference type="ARBA" id="ARBA00025771"/>
    </source>
</evidence>
<accession>A0AAF0F8C6</accession>
<dbReference type="GO" id="GO:0006368">
    <property type="term" value="P:transcription elongation by RNA polymerase II"/>
    <property type="evidence" value="ECO:0007669"/>
    <property type="project" value="TreeGrafter"/>
</dbReference>
<reference evidence="3" key="1">
    <citation type="submission" date="2023-02" db="EMBL/GenBank/DDBJ databases">
        <title>Mating type loci evolution in Malassezia.</title>
        <authorList>
            <person name="Coelho M.A."/>
        </authorList>
    </citation>
    <scope>NUCLEOTIDE SEQUENCE</scope>
    <source>
        <strain evidence="3">CBS 14136</strain>
    </source>
</reference>
<dbReference type="GO" id="GO:0000973">
    <property type="term" value="P:post-transcriptional tethering of RNA polymerase II gene DNA at nuclear periphery"/>
    <property type="evidence" value="ECO:0007669"/>
    <property type="project" value="TreeGrafter"/>
</dbReference>
<organism evidence="3 4">
    <name type="scientific">Malassezia psittaci</name>
    <dbReference type="NCBI Taxonomy" id="1821823"/>
    <lineage>
        <taxon>Eukaryota</taxon>
        <taxon>Fungi</taxon>
        <taxon>Dikarya</taxon>
        <taxon>Basidiomycota</taxon>
        <taxon>Ustilaginomycotina</taxon>
        <taxon>Malasseziomycetes</taxon>
        <taxon>Malasseziales</taxon>
        <taxon>Malasseziaceae</taxon>
        <taxon>Malassezia</taxon>
    </lineage>
</organism>
<protein>
    <submittedName>
        <fullName evidence="3">COP9 signalosome (CSN) subunit</fullName>
    </submittedName>
</protein>
<dbReference type="GO" id="GO:0070390">
    <property type="term" value="C:transcription export complex 2"/>
    <property type="evidence" value="ECO:0007669"/>
    <property type="project" value="TreeGrafter"/>
</dbReference>
<dbReference type="AlphaFoldDB" id="A0AAF0F8C6"/>
<dbReference type="SMART" id="SM00753">
    <property type="entry name" value="PAM"/>
    <property type="match status" value="1"/>
</dbReference>
<dbReference type="GO" id="GO:0003723">
    <property type="term" value="F:RNA binding"/>
    <property type="evidence" value="ECO:0007669"/>
    <property type="project" value="InterPro"/>
</dbReference>
<dbReference type="Proteomes" id="UP001214628">
    <property type="component" value="Chromosome 1"/>
</dbReference>
<dbReference type="InterPro" id="IPR000717">
    <property type="entry name" value="PCI_dom"/>
</dbReference>
<dbReference type="InterPro" id="IPR045114">
    <property type="entry name" value="Csn12-like"/>
</dbReference>
<sequence length="416" mass="46392">MNAKELGRAVNSAVQREDGIALSLLLDLRSDTVSGLCAVSRNGSDIKNLTIAKPWKDILSHFLAAGMEYARASSSKTSDIRQWKLASDAMEQTLSAFLRYFTQLSPGRWALPALFTLLRDAQTIAQDADDAESAAASSKVMPVQKHTEACARQLNKAFSACIADRYPSIVQSKKWGTYTIVGRIFQLYFRLGSTALCKNVLRALNAADLPPVDAFPRSDRVTFQYYVGRLAFLDEDYMKAESFLSAALADAPNAARHNVERILLYLIPTRLLHGVRPASSLLESYPRLIALYRPIIDACWAGDVRQYDALLAEPQLEHTLVHLGLYLALERAREICMTRLFRRVWIISGKSTRLRLGLFSCAMHWVQNTSETAETEWSLATLIAKGRIKGYIAHDRQMIVLSAKDAFPRASLAMIS</sequence>
<dbReference type="Pfam" id="PF01399">
    <property type="entry name" value="PCI"/>
    <property type="match status" value="1"/>
</dbReference>
<dbReference type="GO" id="GO:0016973">
    <property type="term" value="P:poly(A)+ mRNA export from nucleus"/>
    <property type="evidence" value="ECO:0007669"/>
    <property type="project" value="TreeGrafter"/>
</dbReference>
<dbReference type="GO" id="GO:0003690">
    <property type="term" value="F:double-stranded DNA binding"/>
    <property type="evidence" value="ECO:0007669"/>
    <property type="project" value="InterPro"/>
</dbReference>
<evidence type="ECO:0000313" key="3">
    <source>
        <dbReference type="EMBL" id="WFD41606.1"/>
    </source>
</evidence>
<keyword evidence="4" id="KW-1185">Reference proteome</keyword>
<dbReference type="PANTHER" id="PTHR12732">
    <property type="entry name" value="UNCHARACTERIZED PROTEASOME COMPONENT REGION PCI-CONTAINING"/>
    <property type="match status" value="1"/>
</dbReference>
<dbReference type="Gene3D" id="1.10.10.10">
    <property type="entry name" value="Winged helix-like DNA-binding domain superfamily/Winged helix DNA-binding domain"/>
    <property type="match status" value="1"/>
</dbReference>
<evidence type="ECO:0000259" key="2">
    <source>
        <dbReference type="Pfam" id="PF01399"/>
    </source>
</evidence>
<dbReference type="EMBL" id="CP118375">
    <property type="protein sequence ID" value="WFD41606.1"/>
    <property type="molecule type" value="Genomic_DNA"/>
</dbReference>
<dbReference type="InterPro" id="IPR036388">
    <property type="entry name" value="WH-like_DNA-bd_sf"/>
</dbReference>
<evidence type="ECO:0000313" key="4">
    <source>
        <dbReference type="Proteomes" id="UP001214628"/>
    </source>
</evidence>
<name>A0AAF0F8C6_9BASI</name>